<sequence length="441" mass="44727">MSRATASNFLNPHLRRRSKSGAFDPSMGSSSATPGSGGATQSAAPPPPPSSATKPKFGAMRNAAAGERQFLNRPVLGSGGSGTDDDSNSHGVSATAAAAGVAGRPRRMTQQATKLTIDAARAQASGGNGGKRVPATAIGLGSGHSGRFKSPGSRSNGDRSATATTNTTSASGSGRRFLRTPSNPDLRVANSGRNTDSSERDVTNTGTVRRTNVAVRQSIGDRDKDTATAMSRFQNGSKTAPTPGGPAGYGMHKQLQAKLETSSSNAGVSDSERPGGTAETRQRTRTIPVSSGRGAGGRSAVGAGGTKPQTWKSAQQQQQQGGLARGLSESKSTVGTMAQRNSAGPVTRFAVRETSAQSASRNKSSTEEDSDTKPIAPKARPTQHRPLNLTGARNQQSLSSSASAIGLGSYSASRPAPHRAGAAASMVGGVPPSTLSSQAPP</sequence>
<reference evidence="1" key="1">
    <citation type="submission" date="2022-07" db="EMBL/GenBank/DDBJ databases">
        <title>Phylogenomic reconstructions and comparative analyses of Kickxellomycotina fungi.</title>
        <authorList>
            <person name="Reynolds N.K."/>
            <person name="Stajich J.E."/>
            <person name="Barry K."/>
            <person name="Grigoriev I.V."/>
            <person name="Crous P."/>
            <person name="Smith M.E."/>
        </authorList>
    </citation>
    <scope>NUCLEOTIDE SEQUENCE</scope>
    <source>
        <strain evidence="1">NRRL 5244</strain>
    </source>
</reference>
<name>A0ACC1J3Z3_9FUNG</name>
<dbReference type="EMBL" id="JANBPW010003885">
    <property type="protein sequence ID" value="KAJ1936437.1"/>
    <property type="molecule type" value="Genomic_DNA"/>
</dbReference>
<protein>
    <submittedName>
        <fullName evidence="1">Uncharacterized protein</fullName>
    </submittedName>
</protein>
<comment type="caution">
    <text evidence="1">The sequence shown here is derived from an EMBL/GenBank/DDBJ whole genome shotgun (WGS) entry which is preliminary data.</text>
</comment>
<evidence type="ECO:0000313" key="1">
    <source>
        <dbReference type="EMBL" id="KAJ1936437.1"/>
    </source>
</evidence>
<dbReference type="Proteomes" id="UP001150603">
    <property type="component" value="Unassembled WGS sequence"/>
</dbReference>
<evidence type="ECO:0000313" key="2">
    <source>
        <dbReference type="Proteomes" id="UP001150603"/>
    </source>
</evidence>
<accession>A0ACC1J3Z3</accession>
<feature type="non-terminal residue" evidence="1">
    <location>
        <position position="441"/>
    </location>
</feature>
<keyword evidence="2" id="KW-1185">Reference proteome</keyword>
<gene>
    <name evidence="1" type="ORF">FBU59_005053</name>
</gene>
<proteinExistence type="predicted"/>
<organism evidence="1 2">
    <name type="scientific">Linderina macrospora</name>
    <dbReference type="NCBI Taxonomy" id="4868"/>
    <lineage>
        <taxon>Eukaryota</taxon>
        <taxon>Fungi</taxon>
        <taxon>Fungi incertae sedis</taxon>
        <taxon>Zoopagomycota</taxon>
        <taxon>Kickxellomycotina</taxon>
        <taxon>Kickxellomycetes</taxon>
        <taxon>Kickxellales</taxon>
        <taxon>Kickxellaceae</taxon>
        <taxon>Linderina</taxon>
    </lineage>
</organism>